<reference evidence="3 4" key="1">
    <citation type="submission" date="2019-04" db="EMBL/GenBank/DDBJ databases">
        <title>Chromosome genome assembly for Takifugu flavidus.</title>
        <authorList>
            <person name="Xiao S."/>
        </authorList>
    </citation>
    <scope>NUCLEOTIDE SEQUENCE [LARGE SCALE GENOMIC DNA]</scope>
    <source>
        <strain evidence="3">HTHZ2018</strain>
        <tissue evidence="3">Muscle</tissue>
    </source>
</reference>
<dbReference type="Gene3D" id="1.10.10.10">
    <property type="entry name" value="Winged helix-like DNA-binding domain superfamily/Winged helix DNA-binding domain"/>
    <property type="match status" value="1"/>
</dbReference>
<evidence type="ECO:0000259" key="2">
    <source>
        <dbReference type="PROSITE" id="PS51507"/>
    </source>
</evidence>
<dbReference type="AlphaFoldDB" id="A0A5C6NUK7"/>
<gene>
    <name evidence="3" type="ORF">D4764_17G0001590</name>
</gene>
<dbReference type="GO" id="GO:0000978">
    <property type="term" value="F:RNA polymerase II cis-regulatory region sequence-specific DNA binding"/>
    <property type="evidence" value="ECO:0007669"/>
    <property type="project" value="TreeGrafter"/>
</dbReference>
<feature type="region of interest" description="Disordered" evidence="1">
    <location>
        <begin position="81"/>
        <end position="108"/>
    </location>
</feature>
<dbReference type="SMART" id="SM01243">
    <property type="entry name" value="IRF-3"/>
    <property type="match status" value="1"/>
</dbReference>
<feature type="domain" description="IRF tryptophan pentad repeat" evidence="2">
    <location>
        <begin position="1"/>
        <end position="75"/>
    </location>
</feature>
<dbReference type="Gene3D" id="2.60.200.10">
    <property type="match status" value="1"/>
</dbReference>
<protein>
    <submittedName>
        <fullName evidence="3">Interferon regulatory factor 8</fullName>
    </submittedName>
</protein>
<dbReference type="PROSITE" id="PS51507">
    <property type="entry name" value="IRF_2"/>
    <property type="match status" value="1"/>
</dbReference>
<sequence length="363" mass="41199">MAAGRTRSTRKLRSWIVEQAWAEFKGKLPDGVEDNPASWKTRLRCALNKSPEFSEVMERAQLDISDPYKVYRLVPLSEQGMSEPEKKSRVKAAKRSKNRRSSQLEDDSVQVKIKKKEVTSQQWRHVEIEFLPPQVDENMSEVQRWPENQILAVEVDQDDAVDTKPDVTEIMLDFRIEESLPASPEVQDSFEVVVCYSGKEILKRRILGADLRIMYQPSSPIPPIPATIQGRFPRILLPDPPSSLPQDDRLLTLLPLMQQGVLLTSMTQGIYGKRFCQAQVFWSGPHTTSPGPHKLDQNTEPVLLFSKDVFKQQLDHYRSNGGEPPQSGITLSFGEEPSSTDDPSVKHIILKVNVHVIFILGCF</sequence>
<dbReference type="GO" id="GO:0045893">
    <property type="term" value="P:positive regulation of DNA-templated transcription"/>
    <property type="evidence" value="ECO:0007669"/>
    <property type="project" value="UniProtKB-ARBA"/>
</dbReference>
<feature type="non-terminal residue" evidence="3">
    <location>
        <position position="363"/>
    </location>
</feature>
<dbReference type="InterPro" id="IPR001346">
    <property type="entry name" value="Interferon_reg_fact_DNA-bd_dom"/>
</dbReference>
<organism evidence="3 4">
    <name type="scientific">Takifugu flavidus</name>
    <name type="common">sansaifugu</name>
    <dbReference type="NCBI Taxonomy" id="433684"/>
    <lineage>
        <taxon>Eukaryota</taxon>
        <taxon>Metazoa</taxon>
        <taxon>Chordata</taxon>
        <taxon>Craniata</taxon>
        <taxon>Vertebrata</taxon>
        <taxon>Euteleostomi</taxon>
        <taxon>Actinopterygii</taxon>
        <taxon>Neopterygii</taxon>
        <taxon>Teleostei</taxon>
        <taxon>Neoteleostei</taxon>
        <taxon>Acanthomorphata</taxon>
        <taxon>Eupercaria</taxon>
        <taxon>Tetraodontiformes</taxon>
        <taxon>Tetradontoidea</taxon>
        <taxon>Tetraodontidae</taxon>
        <taxon>Takifugu</taxon>
    </lineage>
</organism>
<name>A0A5C6NUK7_9TELE</name>
<dbReference type="SMART" id="SM00348">
    <property type="entry name" value="IRF"/>
    <property type="match status" value="1"/>
</dbReference>
<dbReference type="PANTHER" id="PTHR11949:SF26">
    <property type="entry name" value="INTERFERON REGULATORY FACTOR 9"/>
    <property type="match status" value="1"/>
</dbReference>
<evidence type="ECO:0000313" key="3">
    <source>
        <dbReference type="EMBL" id="TWW70676.1"/>
    </source>
</evidence>
<evidence type="ECO:0000256" key="1">
    <source>
        <dbReference type="SAM" id="MobiDB-lite"/>
    </source>
</evidence>
<dbReference type="InterPro" id="IPR036390">
    <property type="entry name" value="WH_DNA-bd_sf"/>
</dbReference>
<dbReference type="InterPro" id="IPR008984">
    <property type="entry name" value="SMAD_FHA_dom_sf"/>
</dbReference>
<comment type="caution">
    <text evidence="3">The sequence shown here is derived from an EMBL/GenBank/DDBJ whole genome shotgun (WGS) entry which is preliminary data.</text>
</comment>
<dbReference type="Pfam" id="PF00605">
    <property type="entry name" value="IRF"/>
    <property type="match status" value="1"/>
</dbReference>
<dbReference type="SUPFAM" id="SSF46785">
    <property type="entry name" value="Winged helix' DNA-binding domain"/>
    <property type="match status" value="1"/>
</dbReference>
<dbReference type="SUPFAM" id="SSF49879">
    <property type="entry name" value="SMAD/FHA domain"/>
    <property type="match status" value="1"/>
</dbReference>
<dbReference type="Pfam" id="PF10401">
    <property type="entry name" value="IRF-3"/>
    <property type="match status" value="1"/>
</dbReference>
<dbReference type="PANTHER" id="PTHR11949">
    <property type="entry name" value="INTERFERON REGULATORY FACTOR"/>
    <property type="match status" value="1"/>
</dbReference>
<dbReference type="EMBL" id="RHFK02000009">
    <property type="protein sequence ID" value="TWW70676.1"/>
    <property type="molecule type" value="Genomic_DNA"/>
</dbReference>
<dbReference type="PRINTS" id="PR00267">
    <property type="entry name" value="INTFRNREGFCT"/>
</dbReference>
<dbReference type="Proteomes" id="UP000324091">
    <property type="component" value="Chromosome 17"/>
</dbReference>
<evidence type="ECO:0000313" key="4">
    <source>
        <dbReference type="Proteomes" id="UP000324091"/>
    </source>
</evidence>
<keyword evidence="4" id="KW-1185">Reference proteome</keyword>
<feature type="region of interest" description="Disordered" evidence="1">
    <location>
        <begin position="317"/>
        <end position="342"/>
    </location>
</feature>
<dbReference type="GO" id="GO:0000981">
    <property type="term" value="F:DNA-binding transcription factor activity, RNA polymerase II-specific"/>
    <property type="evidence" value="ECO:0007669"/>
    <property type="project" value="TreeGrafter"/>
</dbReference>
<dbReference type="GO" id="GO:0002376">
    <property type="term" value="P:immune system process"/>
    <property type="evidence" value="ECO:0007669"/>
    <property type="project" value="TreeGrafter"/>
</dbReference>
<dbReference type="GO" id="GO:0005634">
    <property type="term" value="C:nucleus"/>
    <property type="evidence" value="ECO:0007669"/>
    <property type="project" value="TreeGrafter"/>
</dbReference>
<dbReference type="InterPro" id="IPR036388">
    <property type="entry name" value="WH-like_DNA-bd_sf"/>
</dbReference>
<accession>A0A5C6NUK7</accession>
<proteinExistence type="predicted"/>
<feature type="compositionally biased region" description="Basic residues" evidence="1">
    <location>
        <begin position="88"/>
        <end position="100"/>
    </location>
</feature>
<dbReference type="InterPro" id="IPR019471">
    <property type="entry name" value="Interferon_reg_factor-3"/>
</dbReference>
<dbReference type="InterPro" id="IPR017855">
    <property type="entry name" value="SMAD-like_dom_sf"/>
</dbReference>